<keyword evidence="3" id="KW-1003">Cell membrane</keyword>
<evidence type="ECO:0000313" key="14">
    <source>
        <dbReference type="Proteomes" id="UP001054945"/>
    </source>
</evidence>
<comment type="subcellular location">
    <subcellularLocation>
        <location evidence="1">Cell membrane</location>
        <topology evidence="1">Multi-pass membrane protein</topology>
    </subcellularLocation>
</comment>
<evidence type="ECO:0000313" key="13">
    <source>
        <dbReference type="EMBL" id="GIY09188.1"/>
    </source>
</evidence>
<dbReference type="PANTHER" id="PTHR42643">
    <property type="entry name" value="IONOTROPIC RECEPTOR 20A-RELATED"/>
    <property type="match status" value="1"/>
</dbReference>
<keyword evidence="4" id="KW-0812">Transmembrane</keyword>
<evidence type="ECO:0000256" key="2">
    <source>
        <dbReference type="ARBA" id="ARBA00022448"/>
    </source>
</evidence>
<reference evidence="13 14" key="1">
    <citation type="submission" date="2021-06" db="EMBL/GenBank/DDBJ databases">
        <title>Caerostris extrusa draft genome.</title>
        <authorList>
            <person name="Kono N."/>
            <person name="Arakawa K."/>
        </authorList>
    </citation>
    <scope>NUCLEOTIDE SEQUENCE [LARGE SCALE GENOMIC DNA]</scope>
</reference>
<dbReference type="GO" id="GO:0005886">
    <property type="term" value="C:plasma membrane"/>
    <property type="evidence" value="ECO:0007669"/>
    <property type="project" value="UniProtKB-SubCell"/>
</dbReference>
<evidence type="ECO:0000256" key="8">
    <source>
        <dbReference type="ARBA" id="ARBA00023170"/>
    </source>
</evidence>
<dbReference type="Proteomes" id="UP001054945">
    <property type="component" value="Unassembled WGS sequence"/>
</dbReference>
<evidence type="ECO:0000256" key="1">
    <source>
        <dbReference type="ARBA" id="ARBA00004651"/>
    </source>
</evidence>
<keyword evidence="5" id="KW-1133">Transmembrane helix</keyword>
<accession>A0AAV4QGK0</accession>
<sequence length="125" mass="14045">MEQKTIVVIKPLELLIHVNRAENGEMQLGGPDGKFLKIVLEALRIQYEIIVTQDILYYEPLPDGNFTGILGMVQRGEADLGLSYMPTKEIHSKSIGFSAPYKQEELTFITPKPEILNQFCSASSF</sequence>
<evidence type="ECO:0000256" key="6">
    <source>
        <dbReference type="ARBA" id="ARBA00023065"/>
    </source>
</evidence>
<dbReference type="Pfam" id="PF10613">
    <property type="entry name" value="Lig_chan-Glu_bd"/>
    <property type="match status" value="1"/>
</dbReference>
<evidence type="ECO:0000256" key="4">
    <source>
        <dbReference type="ARBA" id="ARBA00022692"/>
    </source>
</evidence>
<evidence type="ECO:0000256" key="11">
    <source>
        <dbReference type="ARBA" id="ARBA00023303"/>
    </source>
</evidence>
<dbReference type="SUPFAM" id="SSF53850">
    <property type="entry name" value="Periplasmic binding protein-like II"/>
    <property type="match status" value="1"/>
</dbReference>
<evidence type="ECO:0000259" key="12">
    <source>
        <dbReference type="Pfam" id="PF10613"/>
    </source>
</evidence>
<organism evidence="13 14">
    <name type="scientific">Caerostris extrusa</name>
    <name type="common">Bark spider</name>
    <name type="synonym">Caerostris bankana</name>
    <dbReference type="NCBI Taxonomy" id="172846"/>
    <lineage>
        <taxon>Eukaryota</taxon>
        <taxon>Metazoa</taxon>
        <taxon>Ecdysozoa</taxon>
        <taxon>Arthropoda</taxon>
        <taxon>Chelicerata</taxon>
        <taxon>Arachnida</taxon>
        <taxon>Araneae</taxon>
        <taxon>Araneomorphae</taxon>
        <taxon>Entelegynae</taxon>
        <taxon>Araneoidea</taxon>
        <taxon>Araneidae</taxon>
        <taxon>Caerostris</taxon>
    </lineage>
</organism>
<comment type="caution">
    <text evidence="13">The sequence shown here is derived from an EMBL/GenBank/DDBJ whole genome shotgun (WGS) entry which is preliminary data.</text>
</comment>
<keyword evidence="2" id="KW-0813">Transport</keyword>
<keyword evidence="8" id="KW-0675">Receptor</keyword>
<evidence type="ECO:0000256" key="10">
    <source>
        <dbReference type="ARBA" id="ARBA00023286"/>
    </source>
</evidence>
<feature type="domain" description="Ionotropic glutamate receptor L-glutamate and glycine-binding" evidence="12">
    <location>
        <begin position="21"/>
        <end position="114"/>
    </location>
</feature>
<protein>
    <recommendedName>
        <fullName evidence="12">Ionotropic glutamate receptor L-glutamate and glycine-binding domain-containing protein</fullName>
    </recommendedName>
</protein>
<dbReference type="Gene3D" id="3.40.190.10">
    <property type="entry name" value="Periplasmic binding protein-like II"/>
    <property type="match status" value="1"/>
</dbReference>
<evidence type="ECO:0000256" key="7">
    <source>
        <dbReference type="ARBA" id="ARBA00023136"/>
    </source>
</evidence>
<keyword evidence="9" id="KW-0325">Glycoprotein</keyword>
<keyword evidence="10" id="KW-1071">Ligand-gated ion channel</keyword>
<evidence type="ECO:0000256" key="5">
    <source>
        <dbReference type="ARBA" id="ARBA00022989"/>
    </source>
</evidence>
<dbReference type="PANTHER" id="PTHR42643:SF38">
    <property type="entry name" value="IONOTROPIC RECEPTOR 100A"/>
    <property type="match status" value="1"/>
</dbReference>
<evidence type="ECO:0000256" key="3">
    <source>
        <dbReference type="ARBA" id="ARBA00022475"/>
    </source>
</evidence>
<dbReference type="InterPro" id="IPR019594">
    <property type="entry name" value="Glu/Gly-bd"/>
</dbReference>
<evidence type="ECO:0000256" key="9">
    <source>
        <dbReference type="ARBA" id="ARBA00023180"/>
    </source>
</evidence>
<keyword evidence="14" id="KW-1185">Reference proteome</keyword>
<dbReference type="InterPro" id="IPR052192">
    <property type="entry name" value="Insect_Ionotropic_Sensory_Rcpt"/>
</dbReference>
<keyword evidence="7" id="KW-0472">Membrane</keyword>
<dbReference type="GO" id="GO:0015276">
    <property type="term" value="F:ligand-gated monoatomic ion channel activity"/>
    <property type="evidence" value="ECO:0007669"/>
    <property type="project" value="InterPro"/>
</dbReference>
<proteinExistence type="predicted"/>
<keyword evidence="6" id="KW-0406">Ion transport</keyword>
<gene>
    <name evidence="13" type="ORF">CEXT_451271</name>
</gene>
<name>A0AAV4QGK0_CAEEX</name>
<dbReference type="EMBL" id="BPLR01006339">
    <property type="protein sequence ID" value="GIY09188.1"/>
    <property type="molecule type" value="Genomic_DNA"/>
</dbReference>
<keyword evidence="11" id="KW-0407">Ion channel</keyword>
<dbReference type="AlphaFoldDB" id="A0AAV4QGK0"/>